<accession>A0A430AWB0</accession>
<dbReference type="Gene3D" id="1.10.10.10">
    <property type="entry name" value="Winged helix-like DNA-binding domain superfamily/Winged helix DNA-binding domain"/>
    <property type="match status" value="1"/>
</dbReference>
<gene>
    <name evidence="6" type="ORF">CBF28_10875</name>
</gene>
<evidence type="ECO:0000256" key="4">
    <source>
        <dbReference type="ARBA" id="ARBA00023163"/>
    </source>
</evidence>
<dbReference type="PRINTS" id="PR00035">
    <property type="entry name" value="HTHGNTR"/>
</dbReference>
<evidence type="ECO:0000256" key="1">
    <source>
        <dbReference type="ARBA" id="ARBA00022491"/>
    </source>
</evidence>
<dbReference type="Proteomes" id="UP000288028">
    <property type="component" value="Unassembled WGS sequence"/>
</dbReference>
<keyword evidence="3" id="KW-0238">DNA-binding</keyword>
<dbReference type="InterPro" id="IPR046335">
    <property type="entry name" value="LacI/GalR-like_sensor"/>
</dbReference>
<sequence length="370" mass="42928">MIYHENSIEMDEMKMANQPLYKKIYQELKKQIFTGELKEDEQLPTELELSEMYNVSRITSKRAVVELENEGLIYRVRGKGSFVKRRETEQVSTNQETILFIMPFAQNEGFGNYAEGILESFKETPFRLQMQPHEWLTSGNDYTLKQDYAGIIYYPINTQISLDFLYKCQVQEIPVVILDKSIEKIEYDSVVADNHEGGKMSAEYFLDQEIENVLFISVNRFSDVSSVRDRYLGYLTAMYENEKNPIQLMPKEGEELESFFKTVFEEVNQLTQENKNVGLVVENDVIAIRLMTYLKQQGMEVPKQVGIIGFDNIQAANLMDPPLTTVAQNFYEMGHLAGELLKNQIVNTKNNYSEHVVPIELIERQSAKYQ</sequence>
<dbReference type="Pfam" id="PF13377">
    <property type="entry name" value="Peripla_BP_3"/>
    <property type="match status" value="1"/>
</dbReference>
<keyword evidence="4" id="KW-0804">Transcription</keyword>
<dbReference type="OrthoDB" id="9813468at2"/>
<dbReference type="PANTHER" id="PTHR30146:SF148">
    <property type="entry name" value="HTH-TYPE TRANSCRIPTIONAL REPRESSOR PURR-RELATED"/>
    <property type="match status" value="1"/>
</dbReference>
<dbReference type="InterPro" id="IPR036388">
    <property type="entry name" value="WH-like_DNA-bd_sf"/>
</dbReference>
<dbReference type="CDD" id="cd07377">
    <property type="entry name" value="WHTH_GntR"/>
    <property type="match status" value="1"/>
</dbReference>
<dbReference type="Gene3D" id="3.40.50.2300">
    <property type="match status" value="2"/>
</dbReference>
<keyword evidence="7" id="KW-1185">Reference proteome</keyword>
<proteinExistence type="predicted"/>
<keyword evidence="1" id="KW-0678">Repressor</keyword>
<dbReference type="AlphaFoldDB" id="A0A430AWB0"/>
<dbReference type="InterPro" id="IPR028082">
    <property type="entry name" value="Peripla_BP_I"/>
</dbReference>
<dbReference type="SMART" id="SM00345">
    <property type="entry name" value="HTH_GNTR"/>
    <property type="match status" value="1"/>
</dbReference>
<reference evidence="6 7" key="1">
    <citation type="submission" date="2017-05" db="EMBL/GenBank/DDBJ databases">
        <title>Vagococcus spp. assemblies.</title>
        <authorList>
            <person name="Gulvik C.A."/>
        </authorList>
    </citation>
    <scope>NUCLEOTIDE SEQUENCE [LARGE SCALE GENOMIC DNA]</scope>
    <source>
        <strain evidence="6 7">SS1714</strain>
    </source>
</reference>
<evidence type="ECO:0000259" key="5">
    <source>
        <dbReference type="PROSITE" id="PS50949"/>
    </source>
</evidence>
<dbReference type="FunFam" id="1.10.10.10:FF:000079">
    <property type="entry name" value="GntR family transcriptional regulator"/>
    <property type="match status" value="1"/>
</dbReference>
<feature type="domain" description="HTH gntR-type" evidence="5">
    <location>
        <begin position="18"/>
        <end position="86"/>
    </location>
</feature>
<dbReference type="SUPFAM" id="SSF53822">
    <property type="entry name" value="Periplasmic binding protein-like I"/>
    <property type="match status" value="1"/>
</dbReference>
<organism evidence="6 7">
    <name type="scientific">Vagococcus carniphilus</name>
    <dbReference type="NCBI Taxonomy" id="218144"/>
    <lineage>
        <taxon>Bacteria</taxon>
        <taxon>Bacillati</taxon>
        <taxon>Bacillota</taxon>
        <taxon>Bacilli</taxon>
        <taxon>Lactobacillales</taxon>
        <taxon>Enterococcaceae</taxon>
        <taxon>Vagococcus</taxon>
    </lineage>
</organism>
<protein>
    <recommendedName>
        <fullName evidence="5">HTH gntR-type domain-containing protein</fullName>
    </recommendedName>
</protein>
<comment type="caution">
    <text evidence="6">The sequence shown here is derived from an EMBL/GenBank/DDBJ whole genome shotgun (WGS) entry which is preliminary data.</text>
</comment>
<evidence type="ECO:0000313" key="7">
    <source>
        <dbReference type="Proteomes" id="UP000288028"/>
    </source>
</evidence>
<dbReference type="InterPro" id="IPR000524">
    <property type="entry name" value="Tscrpt_reg_HTH_GntR"/>
</dbReference>
<dbReference type="Pfam" id="PF00392">
    <property type="entry name" value="GntR"/>
    <property type="match status" value="1"/>
</dbReference>
<dbReference type="GO" id="GO:0003700">
    <property type="term" value="F:DNA-binding transcription factor activity"/>
    <property type="evidence" value="ECO:0007669"/>
    <property type="project" value="InterPro"/>
</dbReference>
<evidence type="ECO:0000256" key="3">
    <source>
        <dbReference type="ARBA" id="ARBA00023125"/>
    </source>
</evidence>
<dbReference type="EMBL" id="NGKB01000011">
    <property type="protein sequence ID" value="RSU12335.1"/>
    <property type="molecule type" value="Genomic_DNA"/>
</dbReference>
<evidence type="ECO:0000256" key="2">
    <source>
        <dbReference type="ARBA" id="ARBA00023015"/>
    </source>
</evidence>
<dbReference type="CDD" id="cd06267">
    <property type="entry name" value="PBP1_LacI_sugar_binding-like"/>
    <property type="match status" value="1"/>
</dbReference>
<keyword evidence="2" id="KW-0805">Transcription regulation</keyword>
<dbReference type="GO" id="GO:0000976">
    <property type="term" value="F:transcription cis-regulatory region binding"/>
    <property type="evidence" value="ECO:0007669"/>
    <property type="project" value="TreeGrafter"/>
</dbReference>
<dbReference type="InterPro" id="IPR036390">
    <property type="entry name" value="WH_DNA-bd_sf"/>
</dbReference>
<dbReference type="PROSITE" id="PS50949">
    <property type="entry name" value="HTH_GNTR"/>
    <property type="match status" value="1"/>
</dbReference>
<dbReference type="SUPFAM" id="SSF46785">
    <property type="entry name" value="Winged helix' DNA-binding domain"/>
    <property type="match status" value="1"/>
</dbReference>
<dbReference type="PANTHER" id="PTHR30146">
    <property type="entry name" value="LACI-RELATED TRANSCRIPTIONAL REPRESSOR"/>
    <property type="match status" value="1"/>
</dbReference>
<name>A0A430AWB0_9ENTE</name>
<evidence type="ECO:0000313" key="6">
    <source>
        <dbReference type="EMBL" id="RSU12335.1"/>
    </source>
</evidence>